<dbReference type="PANTHER" id="PTHR43792">
    <property type="entry name" value="GNAT FAMILY, PUTATIVE (AFU_ORTHOLOGUE AFUA_3G00765)-RELATED-RELATED"/>
    <property type="match status" value="1"/>
</dbReference>
<dbReference type="SUPFAM" id="SSF56784">
    <property type="entry name" value="HAD-like"/>
    <property type="match status" value="1"/>
</dbReference>
<dbReference type="SFLD" id="SFLDG01129">
    <property type="entry name" value="C1.5:_HAD__Beta-PGM__Phosphata"/>
    <property type="match status" value="1"/>
</dbReference>
<proteinExistence type="predicted"/>
<dbReference type="SUPFAM" id="SSF55729">
    <property type="entry name" value="Acyl-CoA N-acyltransferases (Nat)"/>
    <property type="match status" value="1"/>
</dbReference>
<dbReference type="PRINTS" id="PR00413">
    <property type="entry name" value="HADHALOGNASE"/>
</dbReference>
<protein>
    <recommendedName>
        <fullName evidence="1">N-acetyltransferase domain-containing protein</fullName>
    </recommendedName>
</protein>
<gene>
    <name evidence="2" type="ORF">GCM10009741_18060</name>
</gene>
<dbReference type="InterPro" id="IPR016181">
    <property type="entry name" value="Acyl_CoA_acyltransferase"/>
</dbReference>
<dbReference type="PROSITE" id="PS51186">
    <property type="entry name" value="GNAT"/>
    <property type="match status" value="1"/>
</dbReference>
<dbReference type="PANTHER" id="PTHR43792:SF16">
    <property type="entry name" value="N-ACETYLTRANSFERASE DOMAIN-CONTAINING PROTEIN"/>
    <property type="match status" value="1"/>
</dbReference>
<keyword evidence="3" id="KW-1185">Reference proteome</keyword>
<sequence>MEQPGLRTGRLELVPLGDEHLEFEVLLDSDPEVMRYLGGRARPREEVVAAHGRRLEDARRNPGLGFWVGFDEDGFVGWWILRPPYGPDQPEVEGEAELGYRLLRGRWGRGYASEGSRELLRYGFDEVGLERIFAQTLTVNVGSRATMVSLGMTFARAFSSSHEEPGAEYGEVEYEVRRADWVKRQSHADASTGEARERQPRLVAFDLDNTLIDRNGAFRAWAEWWVEKEGLGADALSWLLAEDEGGFKPREELFAGVKAFGVERSVRELVEEYDREHPLFTSVEPEVLDGIARLRAAGWRVAVITNGTVVQQQLKLDHTGIGAAVDYACISESAGVRKPDRRIFALAAEQTGARLEGGWMVGDHPAYDILGGINAGMRTIQVGHHHDGPKADHHLDSVMAAFDVILS</sequence>
<dbReference type="NCBIfam" id="TIGR01549">
    <property type="entry name" value="HAD-SF-IA-v1"/>
    <property type="match status" value="1"/>
</dbReference>
<dbReference type="InterPro" id="IPR051531">
    <property type="entry name" value="N-acetyltransferase"/>
</dbReference>
<dbReference type="InterPro" id="IPR036412">
    <property type="entry name" value="HAD-like_sf"/>
</dbReference>
<accession>A0ABP4LBH5</accession>
<dbReference type="Gene3D" id="3.40.630.30">
    <property type="match status" value="1"/>
</dbReference>
<dbReference type="Pfam" id="PF00702">
    <property type="entry name" value="Hydrolase"/>
    <property type="match status" value="1"/>
</dbReference>
<dbReference type="RefSeq" id="WP_344171906.1">
    <property type="nucleotide sequence ID" value="NZ_BAAANC010000001.1"/>
</dbReference>
<organism evidence="2 3">
    <name type="scientific">Kribbella lupini</name>
    <dbReference type="NCBI Taxonomy" id="291602"/>
    <lineage>
        <taxon>Bacteria</taxon>
        <taxon>Bacillati</taxon>
        <taxon>Actinomycetota</taxon>
        <taxon>Actinomycetes</taxon>
        <taxon>Propionibacteriales</taxon>
        <taxon>Kribbellaceae</taxon>
        <taxon>Kribbella</taxon>
    </lineage>
</organism>
<dbReference type="InterPro" id="IPR023214">
    <property type="entry name" value="HAD_sf"/>
</dbReference>
<dbReference type="Gene3D" id="3.40.50.1000">
    <property type="entry name" value="HAD superfamily/HAD-like"/>
    <property type="match status" value="1"/>
</dbReference>
<dbReference type="InterPro" id="IPR006439">
    <property type="entry name" value="HAD-SF_hydro_IA"/>
</dbReference>
<evidence type="ECO:0000313" key="2">
    <source>
        <dbReference type="EMBL" id="GAA1518628.1"/>
    </source>
</evidence>
<dbReference type="Pfam" id="PF13302">
    <property type="entry name" value="Acetyltransf_3"/>
    <property type="match status" value="1"/>
</dbReference>
<dbReference type="EMBL" id="BAAANC010000001">
    <property type="protein sequence ID" value="GAA1518628.1"/>
    <property type="molecule type" value="Genomic_DNA"/>
</dbReference>
<dbReference type="Gene3D" id="1.10.150.520">
    <property type="match status" value="1"/>
</dbReference>
<dbReference type="Proteomes" id="UP001500363">
    <property type="component" value="Unassembled WGS sequence"/>
</dbReference>
<reference evidence="3" key="1">
    <citation type="journal article" date="2019" name="Int. J. Syst. Evol. Microbiol.">
        <title>The Global Catalogue of Microorganisms (GCM) 10K type strain sequencing project: providing services to taxonomists for standard genome sequencing and annotation.</title>
        <authorList>
            <consortium name="The Broad Institute Genomics Platform"/>
            <consortium name="The Broad Institute Genome Sequencing Center for Infectious Disease"/>
            <person name="Wu L."/>
            <person name="Ma J."/>
        </authorList>
    </citation>
    <scope>NUCLEOTIDE SEQUENCE [LARGE SCALE GENOMIC DNA]</scope>
    <source>
        <strain evidence="3">JCM 14303</strain>
    </source>
</reference>
<dbReference type="InterPro" id="IPR000182">
    <property type="entry name" value="GNAT_dom"/>
</dbReference>
<evidence type="ECO:0000259" key="1">
    <source>
        <dbReference type="PROSITE" id="PS51186"/>
    </source>
</evidence>
<comment type="caution">
    <text evidence="2">The sequence shown here is derived from an EMBL/GenBank/DDBJ whole genome shotgun (WGS) entry which is preliminary data.</text>
</comment>
<evidence type="ECO:0000313" key="3">
    <source>
        <dbReference type="Proteomes" id="UP001500363"/>
    </source>
</evidence>
<dbReference type="SFLD" id="SFLDS00003">
    <property type="entry name" value="Haloacid_Dehalogenase"/>
    <property type="match status" value="1"/>
</dbReference>
<name>A0ABP4LBH5_9ACTN</name>
<feature type="domain" description="N-acetyltransferase" evidence="1">
    <location>
        <begin position="21"/>
        <end position="179"/>
    </location>
</feature>